<sequence length="61" mass="6838">MKSGELIKLLEADGWVLVRVKGSHHHFKKQGKPFLITISHPTKDLSIGQIKDAKEKSGLNF</sequence>
<dbReference type="AlphaFoldDB" id="A0A1N7G3U9"/>
<evidence type="ECO:0000256" key="5">
    <source>
        <dbReference type="ARBA" id="ARBA00022801"/>
    </source>
</evidence>
<comment type="similarity">
    <text evidence="1">Belongs to the HicA mRNA interferase family.</text>
</comment>
<dbReference type="GO" id="GO:0003729">
    <property type="term" value="F:mRNA binding"/>
    <property type="evidence" value="ECO:0007669"/>
    <property type="project" value="InterPro"/>
</dbReference>
<dbReference type="RefSeq" id="WP_076556099.1">
    <property type="nucleotide sequence ID" value="NZ_FTNU01000023.1"/>
</dbReference>
<dbReference type="Gene3D" id="3.30.920.30">
    <property type="entry name" value="Hypothetical protein"/>
    <property type="match status" value="1"/>
</dbReference>
<keyword evidence="6" id="KW-0694">RNA-binding</keyword>
<keyword evidence="2" id="KW-1277">Toxin-antitoxin system</keyword>
<dbReference type="InterPro" id="IPR012933">
    <property type="entry name" value="HicA_mRNA_interferase"/>
</dbReference>
<keyword evidence="5" id="KW-0378">Hydrolase</keyword>
<evidence type="ECO:0000256" key="2">
    <source>
        <dbReference type="ARBA" id="ARBA00022649"/>
    </source>
</evidence>
<keyword evidence="9" id="KW-1185">Reference proteome</keyword>
<accession>A0A1N7G3U9</accession>
<reference evidence="8" key="1">
    <citation type="submission" date="2017-01" db="EMBL/GenBank/DDBJ databases">
        <authorList>
            <person name="Mah S.A."/>
            <person name="Swanson W.J."/>
            <person name="Moy G.W."/>
            <person name="Vacquier V.D."/>
        </authorList>
    </citation>
    <scope>NUCLEOTIDE SEQUENCE [LARGE SCALE GENOMIC DNA]</scope>
    <source>
        <strain evidence="8">DSM 21768</strain>
    </source>
</reference>
<keyword evidence="4" id="KW-0255">Endonuclease</keyword>
<evidence type="ECO:0000256" key="4">
    <source>
        <dbReference type="ARBA" id="ARBA00022759"/>
    </source>
</evidence>
<evidence type="ECO:0000313" key="8">
    <source>
        <dbReference type="EMBL" id="SIS07231.1"/>
    </source>
</evidence>
<name>A0A1N7G3U9_9GAMM</name>
<evidence type="ECO:0000256" key="7">
    <source>
        <dbReference type="ARBA" id="ARBA00023016"/>
    </source>
</evidence>
<dbReference type="EMBL" id="FTNU01000023">
    <property type="protein sequence ID" value="SIS07231.1"/>
    <property type="molecule type" value="Genomic_DNA"/>
</dbReference>
<dbReference type="InterPro" id="IPR038570">
    <property type="entry name" value="HicA_sf"/>
</dbReference>
<dbReference type="GO" id="GO:0004519">
    <property type="term" value="F:endonuclease activity"/>
    <property type="evidence" value="ECO:0007669"/>
    <property type="project" value="UniProtKB-KW"/>
</dbReference>
<organism evidence="8 9">
    <name type="scientific">Moraxella cuniculi DSM 21768</name>
    <dbReference type="NCBI Taxonomy" id="1122245"/>
    <lineage>
        <taxon>Bacteria</taxon>
        <taxon>Pseudomonadati</taxon>
        <taxon>Pseudomonadota</taxon>
        <taxon>Gammaproteobacteria</taxon>
        <taxon>Moraxellales</taxon>
        <taxon>Moraxellaceae</taxon>
        <taxon>Moraxella</taxon>
    </lineage>
</organism>
<keyword evidence="7" id="KW-0346">Stress response</keyword>
<evidence type="ECO:0000313" key="9">
    <source>
        <dbReference type="Proteomes" id="UP000187495"/>
    </source>
</evidence>
<dbReference type="STRING" id="34061.B0189_09780"/>
<evidence type="ECO:0000256" key="1">
    <source>
        <dbReference type="ARBA" id="ARBA00006620"/>
    </source>
</evidence>
<proteinExistence type="inferred from homology"/>
<evidence type="ECO:0000256" key="6">
    <source>
        <dbReference type="ARBA" id="ARBA00022884"/>
    </source>
</evidence>
<keyword evidence="3" id="KW-0540">Nuclease</keyword>
<dbReference type="Pfam" id="PF07927">
    <property type="entry name" value="HicA_toxin"/>
    <property type="match status" value="1"/>
</dbReference>
<dbReference type="GO" id="GO:0016787">
    <property type="term" value="F:hydrolase activity"/>
    <property type="evidence" value="ECO:0007669"/>
    <property type="project" value="UniProtKB-KW"/>
</dbReference>
<protein>
    <submittedName>
        <fullName evidence="8">Predicted RNA binding protein YcfA, dsRBD-like fold, HicA-like mRNA interferase family</fullName>
    </submittedName>
</protein>
<evidence type="ECO:0000256" key="3">
    <source>
        <dbReference type="ARBA" id="ARBA00022722"/>
    </source>
</evidence>
<dbReference type="SUPFAM" id="SSF54786">
    <property type="entry name" value="YcfA/nrd intein domain"/>
    <property type="match status" value="1"/>
</dbReference>
<dbReference type="Proteomes" id="UP000187495">
    <property type="component" value="Unassembled WGS sequence"/>
</dbReference>
<gene>
    <name evidence="8" type="ORF">SAMN02745664_1232</name>
</gene>